<dbReference type="EMBL" id="CAUYUJ010022714">
    <property type="protein sequence ID" value="CAK0912194.1"/>
    <property type="molecule type" value="Genomic_DNA"/>
</dbReference>
<evidence type="ECO:0000256" key="2">
    <source>
        <dbReference type="SAM" id="MobiDB-lite"/>
    </source>
</evidence>
<organism evidence="3 4">
    <name type="scientific">Prorocentrum cordatum</name>
    <dbReference type="NCBI Taxonomy" id="2364126"/>
    <lineage>
        <taxon>Eukaryota</taxon>
        <taxon>Sar</taxon>
        <taxon>Alveolata</taxon>
        <taxon>Dinophyceae</taxon>
        <taxon>Prorocentrales</taxon>
        <taxon>Prorocentraceae</taxon>
        <taxon>Prorocentrum</taxon>
    </lineage>
</organism>
<feature type="region of interest" description="Disordered" evidence="2">
    <location>
        <begin position="301"/>
        <end position="328"/>
    </location>
</feature>
<accession>A0ABN9YH31</accession>
<comment type="caution">
    <text evidence="3">The sequence shown here is derived from an EMBL/GenBank/DDBJ whole genome shotgun (WGS) entry which is preliminary data.</text>
</comment>
<feature type="coiled-coil region" evidence="1">
    <location>
        <begin position="261"/>
        <end position="288"/>
    </location>
</feature>
<protein>
    <submittedName>
        <fullName evidence="3">Uncharacterized protein</fullName>
    </submittedName>
</protein>
<keyword evidence="1" id="KW-0175">Coiled coil</keyword>
<sequence length="1253" mass="131057">PAGEVIAAAGLAASPSHSTTARPLPEARAAQDEASAAAFYPFEGGGFAAVGMETSASHPTTARCRPDACAAQDGAAAAFYPFEGGGLAAVGLGTSASHPTTARRRPGACAAQDAEAAAFYPFEGPGSLASRPPARHPPEAHAAPGPSAAAAALQQPFEGGGRWGAAAGEARLGAAAAAAPSCGVGASAGGCGSARWGVGEQVAGGGGASAIAELREKQAALRCALDTEGALLRRELDALHGRLLEELKAVEESVLGLGRELVSQTELQNELQEEQRQLRQRQQEMQESWKMSELLGAQLAAPEHGGGARSSSPPCHGSRHSATEDFSGPLASLGAEQVRLRRLQEEMQQAWCGADAVAAQRLRALEDASSKASEWLGRLDSLAAEQVQLRRLQEEMQQAWSAADAVAAQRLLALEEASSTASERLGRLDSLAAEQVRLRRLQEEMQQAWSAADAVAAQRLLALEEAGSTASERLGRLEEASLGQGEARAALQSQLDHLGRSVVGFSEDLQRAAFDPHASLAALRADVAAQARRLDRLVSTMDAQVTNPPPYASLSASGASRNPDTAASVATVPSASQPAAALLRARPRLLPPDASRIILAFRAWAQACPLGGQLALESAERGLGRLWLELREQGSELRGVTAELEGLRGGHARCSSELQALHGTVREQGSELRGATAELEGLRGGHARCASELAVLRKKADAAQEELRQLQGLREVEEAAEELRGTVASLQVLQAEHSKLAAAWSGVEERVCELSERNQGRREADDRMRAELSELARSHGELRLAQEHSKLELRRAVEESTADCASRVRELSERDQGRRDADDKVRAELSELARSHGELRLAQGRAELELRRSVEVSAAECASRVRELSERDQGRRDADDRVRAELSELARSHGELRLAQGRAELELRRAVEESGAECASRAELAQAQLGGAATAEGLEELSRRVSEVVLELQDQRSSLGAAPAVGLEELSRLVSVVALELQDQRSSLENLRQTLCEVAAESSSARLGAARPSASAQAATEAAAAARRHAGAETLGEGSGGPTGAPASPQWELVPASPKGAAAEPCASPPPRAALAAGARARAAPSGGGCAEERRRAPSGGAEGNLGRELREMGAQLSGELAEQREVLAAQLAGAQRRASEELGALRGQLAEAVGDGAELRRQVEFLGARLDAGEQNSSRGLALLQAAIEGLRADDQLAERRRAAAEPGLLQAAIEGLRADQLAERRRAPPAEPGAAPRGGGGSAGWPGAAAP</sequence>
<feature type="region of interest" description="Disordered" evidence="2">
    <location>
        <begin position="1221"/>
        <end position="1253"/>
    </location>
</feature>
<feature type="region of interest" description="Disordered" evidence="2">
    <location>
        <begin position="1018"/>
        <end position="1071"/>
    </location>
</feature>
<feature type="region of interest" description="Disordered" evidence="2">
    <location>
        <begin position="545"/>
        <end position="572"/>
    </location>
</feature>
<feature type="region of interest" description="Disordered" evidence="2">
    <location>
        <begin position="1083"/>
        <end position="1106"/>
    </location>
</feature>
<feature type="non-terminal residue" evidence="3">
    <location>
        <position position="1"/>
    </location>
</feature>
<keyword evidence="4" id="KW-1185">Reference proteome</keyword>
<feature type="coiled-coil region" evidence="1">
    <location>
        <begin position="686"/>
        <end position="736"/>
    </location>
</feature>
<dbReference type="Proteomes" id="UP001189429">
    <property type="component" value="Unassembled WGS sequence"/>
</dbReference>
<proteinExistence type="predicted"/>
<evidence type="ECO:0000256" key="1">
    <source>
        <dbReference type="SAM" id="Coils"/>
    </source>
</evidence>
<feature type="compositionally biased region" description="Basic and acidic residues" evidence="2">
    <location>
        <begin position="1221"/>
        <end position="1230"/>
    </location>
</feature>
<evidence type="ECO:0000313" key="3">
    <source>
        <dbReference type="EMBL" id="CAK0912194.1"/>
    </source>
</evidence>
<name>A0ABN9YH31_9DINO</name>
<evidence type="ECO:0000313" key="4">
    <source>
        <dbReference type="Proteomes" id="UP001189429"/>
    </source>
</evidence>
<feature type="compositionally biased region" description="Low complexity" evidence="2">
    <location>
        <begin position="140"/>
        <end position="150"/>
    </location>
</feature>
<feature type="region of interest" description="Disordered" evidence="2">
    <location>
        <begin position="122"/>
        <end position="150"/>
    </location>
</feature>
<feature type="non-terminal residue" evidence="3">
    <location>
        <position position="1253"/>
    </location>
</feature>
<reference evidence="3" key="1">
    <citation type="submission" date="2023-10" db="EMBL/GenBank/DDBJ databases">
        <authorList>
            <person name="Chen Y."/>
            <person name="Shah S."/>
            <person name="Dougan E. K."/>
            <person name="Thang M."/>
            <person name="Chan C."/>
        </authorList>
    </citation>
    <scope>NUCLEOTIDE SEQUENCE [LARGE SCALE GENOMIC DNA]</scope>
</reference>
<gene>
    <name evidence="3" type="ORF">PCOR1329_LOCUS85809</name>
</gene>
<feature type="compositionally biased region" description="Polar residues" evidence="2">
    <location>
        <begin position="554"/>
        <end position="563"/>
    </location>
</feature>